<feature type="region of interest" description="Disordered" evidence="1">
    <location>
        <begin position="55"/>
        <end position="77"/>
    </location>
</feature>
<keyword evidence="3" id="KW-0732">Signal</keyword>
<feature type="chain" id="PRO_5001490401" evidence="3">
    <location>
        <begin position="20"/>
        <end position="227"/>
    </location>
</feature>
<gene>
    <name evidence="4" type="primary">Acey_s0015.g2862</name>
    <name evidence="4" type="ORF">Y032_0015g2862</name>
</gene>
<protein>
    <submittedName>
        <fullName evidence="4">Uncharacterized protein</fullName>
    </submittedName>
</protein>
<organism evidence="4 5">
    <name type="scientific">Ancylostoma ceylanicum</name>
    <dbReference type="NCBI Taxonomy" id="53326"/>
    <lineage>
        <taxon>Eukaryota</taxon>
        <taxon>Metazoa</taxon>
        <taxon>Ecdysozoa</taxon>
        <taxon>Nematoda</taxon>
        <taxon>Chromadorea</taxon>
        <taxon>Rhabditida</taxon>
        <taxon>Rhabditina</taxon>
        <taxon>Rhabditomorpha</taxon>
        <taxon>Strongyloidea</taxon>
        <taxon>Ancylostomatidae</taxon>
        <taxon>Ancylostomatinae</taxon>
        <taxon>Ancylostoma</taxon>
    </lineage>
</organism>
<keyword evidence="2" id="KW-1133">Transmembrane helix</keyword>
<feature type="compositionally biased region" description="Basic and acidic residues" evidence="1">
    <location>
        <begin position="65"/>
        <end position="77"/>
    </location>
</feature>
<keyword evidence="2" id="KW-0812">Transmembrane</keyword>
<accession>A0A016V8R6</accession>
<keyword evidence="5" id="KW-1185">Reference proteome</keyword>
<dbReference type="EMBL" id="JARK01001351">
    <property type="protein sequence ID" value="EYC23845.1"/>
    <property type="molecule type" value="Genomic_DNA"/>
</dbReference>
<evidence type="ECO:0000256" key="2">
    <source>
        <dbReference type="SAM" id="Phobius"/>
    </source>
</evidence>
<evidence type="ECO:0000256" key="1">
    <source>
        <dbReference type="SAM" id="MobiDB-lite"/>
    </source>
</evidence>
<evidence type="ECO:0000313" key="5">
    <source>
        <dbReference type="Proteomes" id="UP000024635"/>
    </source>
</evidence>
<sequence>MKCLLLLVVFASYPLSTDSGKTAPDCKTYDEEMSPLLRQKIYDIVIKKLGPSLNDKSVDNGNGRDLQEQRKKGELPRKNLAFSMRRQKLLPRWTTCSTGPARVLGTQNRVCRERVNNETLSGPSAACRRASWASTHKFPSIFHTPVLFSVCYPTPHKVPLMGSYSQCLSTSPIFLNLRTVSLPPSIANFANTILQHQLVIHLPFSTFIRLFLGVLCSLVTVFVVITR</sequence>
<dbReference type="Proteomes" id="UP000024635">
    <property type="component" value="Unassembled WGS sequence"/>
</dbReference>
<evidence type="ECO:0000256" key="3">
    <source>
        <dbReference type="SAM" id="SignalP"/>
    </source>
</evidence>
<comment type="caution">
    <text evidence="4">The sequence shown here is derived from an EMBL/GenBank/DDBJ whole genome shotgun (WGS) entry which is preliminary data.</text>
</comment>
<feature type="transmembrane region" description="Helical" evidence="2">
    <location>
        <begin position="207"/>
        <end position="225"/>
    </location>
</feature>
<keyword evidence="2" id="KW-0472">Membrane</keyword>
<proteinExistence type="predicted"/>
<name>A0A016V8R6_9BILA</name>
<evidence type="ECO:0000313" key="4">
    <source>
        <dbReference type="EMBL" id="EYC23845.1"/>
    </source>
</evidence>
<reference evidence="5" key="1">
    <citation type="journal article" date="2015" name="Nat. Genet.">
        <title>The genome and transcriptome of the zoonotic hookworm Ancylostoma ceylanicum identify infection-specific gene families.</title>
        <authorList>
            <person name="Schwarz E.M."/>
            <person name="Hu Y."/>
            <person name="Antoshechkin I."/>
            <person name="Miller M.M."/>
            <person name="Sternberg P.W."/>
            <person name="Aroian R.V."/>
        </authorList>
    </citation>
    <scope>NUCLEOTIDE SEQUENCE</scope>
    <source>
        <strain evidence="5">HY135</strain>
    </source>
</reference>
<feature type="signal peptide" evidence="3">
    <location>
        <begin position="1"/>
        <end position="19"/>
    </location>
</feature>
<dbReference type="AlphaFoldDB" id="A0A016V8R6"/>